<feature type="compositionally biased region" description="Basic residues" evidence="3">
    <location>
        <begin position="245"/>
        <end position="268"/>
    </location>
</feature>
<dbReference type="PANTHER" id="PTHR46386">
    <property type="entry name" value="NUCLEAR BODY PROTEIN SP140"/>
    <property type="match status" value="1"/>
</dbReference>
<evidence type="ECO:0000313" key="7">
    <source>
        <dbReference type="Proteomes" id="UP000694547"/>
    </source>
</evidence>
<organism evidence="6 7">
    <name type="scientific">Peromyscus maniculatus bairdii</name>
    <name type="common">Prairie deer mouse</name>
    <dbReference type="NCBI Taxonomy" id="230844"/>
    <lineage>
        <taxon>Eukaryota</taxon>
        <taxon>Metazoa</taxon>
        <taxon>Chordata</taxon>
        <taxon>Craniata</taxon>
        <taxon>Vertebrata</taxon>
        <taxon>Euteleostomi</taxon>
        <taxon>Mammalia</taxon>
        <taxon>Eutheria</taxon>
        <taxon>Euarchontoglires</taxon>
        <taxon>Glires</taxon>
        <taxon>Rodentia</taxon>
        <taxon>Myomorpha</taxon>
        <taxon>Muroidea</taxon>
        <taxon>Cricetidae</taxon>
        <taxon>Neotominae</taxon>
        <taxon>Peromyscus</taxon>
    </lineage>
</organism>
<accession>A0A8C8U6W4</accession>
<feature type="domain" description="SAND" evidence="4">
    <location>
        <begin position="357"/>
        <end position="438"/>
    </location>
</feature>
<evidence type="ECO:0000256" key="3">
    <source>
        <dbReference type="SAM" id="MobiDB-lite"/>
    </source>
</evidence>
<dbReference type="Ensembl" id="ENSPEMT00000030869.2">
    <property type="protein sequence ID" value="ENSPEMP00000026472.2"/>
    <property type="gene ID" value="ENSPEMG00000022576.2"/>
</dbReference>
<feature type="compositionally biased region" description="Basic and acidic residues" evidence="3">
    <location>
        <begin position="199"/>
        <end position="210"/>
    </location>
</feature>
<dbReference type="InterPro" id="IPR043563">
    <property type="entry name" value="Sp110/Sp140/Sp140L-like"/>
</dbReference>
<dbReference type="InterPro" id="IPR010919">
    <property type="entry name" value="SAND-like_dom_sf"/>
</dbReference>
<dbReference type="SMART" id="SM00258">
    <property type="entry name" value="SAND"/>
    <property type="match status" value="1"/>
</dbReference>
<feature type="region of interest" description="Disordered" evidence="3">
    <location>
        <begin position="130"/>
        <end position="162"/>
    </location>
</feature>
<dbReference type="FunFam" id="3.10.390.10:FF:000004">
    <property type="entry name" value="Deformed epidermal autoregulatory factor 1"/>
    <property type="match status" value="1"/>
</dbReference>
<evidence type="ECO:0000256" key="2">
    <source>
        <dbReference type="ARBA" id="ARBA00023242"/>
    </source>
</evidence>
<feature type="region of interest" description="Disordered" evidence="3">
    <location>
        <begin position="174"/>
        <end position="365"/>
    </location>
</feature>
<keyword evidence="1" id="KW-0597">Phosphoprotein</keyword>
<dbReference type="PROSITE" id="PS50864">
    <property type="entry name" value="SAND"/>
    <property type="match status" value="1"/>
</dbReference>
<reference evidence="6" key="2">
    <citation type="submission" date="2025-08" db="UniProtKB">
        <authorList>
            <consortium name="Ensembl"/>
        </authorList>
    </citation>
    <scope>IDENTIFICATION</scope>
</reference>
<protein>
    <recommendedName>
        <fullName evidence="8">Sp110 nuclear body protein</fullName>
    </recommendedName>
</protein>
<dbReference type="PROSITE" id="PS51414">
    <property type="entry name" value="HSR"/>
    <property type="match status" value="1"/>
</dbReference>
<proteinExistence type="predicted"/>
<evidence type="ECO:0008006" key="8">
    <source>
        <dbReference type="Google" id="ProtNLM"/>
    </source>
</evidence>
<feature type="compositionally biased region" description="Basic residues" evidence="3">
    <location>
        <begin position="310"/>
        <end position="319"/>
    </location>
</feature>
<reference evidence="6" key="3">
    <citation type="submission" date="2025-09" db="UniProtKB">
        <authorList>
            <consortium name="Ensembl"/>
        </authorList>
    </citation>
    <scope>IDENTIFICATION</scope>
</reference>
<dbReference type="AlphaFoldDB" id="A0A8C8U6W4"/>
<dbReference type="Pfam" id="PF03172">
    <property type="entry name" value="HSR"/>
    <property type="match status" value="1"/>
</dbReference>
<name>A0A8C8U6W4_PERMB</name>
<dbReference type="Proteomes" id="UP000694547">
    <property type="component" value="Chromosome 13"/>
</dbReference>
<evidence type="ECO:0000259" key="5">
    <source>
        <dbReference type="PROSITE" id="PS51414"/>
    </source>
</evidence>
<dbReference type="GO" id="GO:0000981">
    <property type="term" value="F:DNA-binding transcription factor activity, RNA polymerase II-specific"/>
    <property type="evidence" value="ECO:0007669"/>
    <property type="project" value="TreeGrafter"/>
</dbReference>
<dbReference type="GeneTree" id="ENSGT00940000155124"/>
<evidence type="ECO:0000256" key="1">
    <source>
        <dbReference type="ARBA" id="ARBA00022553"/>
    </source>
</evidence>
<dbReference type="GO" id="GO:0003677">
    <property type="term" value="F:DNA binding"/>
    <property type="evidence" value="ECO:0007669"/>
    <property type="project" value="InterPro"/>
</dbReference>
<dbReference type="GO" id="GO:0005634">
    <property type="term" value="C:nucleus"/>
    <property type="evidence" value="ECO:0007669"/>
    <property type="project" value="InterPro"/>
</dbReference>
<keyword evidence="2" id="KW-0539">Nucleus</keyword>
<dbReference type="SUPFAM" id="SSF63763">
    <property type="entry name" value="SAND domain-like"/>
    <property type="match status" value="1"/>
</dbReference>
<dbReference type="InterPro" id="IPR004865">
    <property type="entry name" value="HSR_dom"/>
</dbReference>
<evidence type="ECO:0000313" key="6">
    <source>
        <dbReference type="Ensembl" id="ENSPEMP00000026472.2"/>
    </source>
</evidence>
<reference evidence="6 7" key="1">
    <citation type="submission" date="2018-10" db="EMBL/GenBank/DDBJ databases">
        <title>Improved assembly of the deer mouse Peromyscus maniculatus genome.</title>
        <authorList>
            <person name="Lassance J.-M."/>
            <person name="Hoekstra H.E."/>
        </authorList>
    </citation>
    <scope>NUCLEOTIDE SEQUENCE [LARGE SCALE GENOMIC DNA]</scope>
</reference>
<dbReference type="PANTHER" id="PTHR46386:SF7">
    <property type="entry name" value="SP110 NUCLEAR BODY PROTEIN"/>
    <property type="match status" value="1"/>
</dbReference>
<feature type="domain" description="HSR" evidence="5">
    <location>
        <begin position="1"/>
        <end position="108"/>
    </location>
</feature>
<keyword evidence="7" id="KW-1185">Reference proteome</keyword>
<dbReference type="Gene3D" id="3.10.390.10">
    <property type="entry name" value="SAND domain-like"/>
    <property type="match status" value="1"/>
</dbReference>
<dbReference type="Pfam" id="PF01342">
    <property type="entry name" value="SAND"/>
    <property type="match status" value="1"/>
</dbReference>
<sequence length="450" mass="50113">MFTVTKALEKALLQHFEYKKLDIAYAINKPFPFFEALRDNSVITDRLYKESLEACQNLVPLPKVVHNVLTSLERTFCPSMLVTLFSPVNLHEYPRLSAISRSFKNVVTAYGGNKRPAQTVLKASTNPAEGRSFQTLQPLPPPQPSSPSHLSSAPRVCEPQASSQQIIEILDEQSSPSHPAVPPPGFIQKGKTTPVSSRDPQRNDKDDSPEMPHSPSGPMTVVKDDSPAPNDQEMPQKAPSTPANKKAKKRKRCIWSAPKRRCPKKRVQQGKMRGVASPGHGVQKQPRVAGQRTQRKDDSTRNLEMVTRAQKARTKRARTSRSQEISNGAPKTNGRKRPQKTPSKPPGTTQVPGKPKDDTEDFLSPTLPVTCGKAKGILFKEKMKQGASEKCIQNEAGDWFTPKEFLIEGERARSKDWKKTIRCKAKTLRFLEKEGLLLCTSNSLQEKGDQ</sequence>
<evidence type="ECO:0000259" key="4">
    <source>
        <dbReference type="PROSITE" id="PS50864"/>
    </source>
</evidence>
<dbReference type="InterPro" id="IPR000770">
    <property type="entry name" value="SAND_dom"/>
</dbReference>
<feature type="compositionally biased region" description="Polar residues" evidence="3">
    <location>
        <begin position="340"/>
        <end position="351"/>
    </location>
</feature>